<dbReference type="Gene3D" id="3.40.50.20">
    <property type="match status" value="1"/>
</dbReference>
<protein>
    <submittedName>
        <fullName evidence="6">Carboxylate--amine ligase</fullName>
    </submittedName>
</protein>
<keyword evidence="2 4" id="KW-0547">Nucleotide-binding</keyword>
<dbReference type="GO" id="GO:0046872">
    <property type="term" value="F:metal ion binding"/>
    <property type="evidence" value="ECO:0007669"/>
    <property type="project" value="InterPro"/>
</dbReference>
<dbReference type="Proteomes" id="UP000050514">
    <property type="component" value="Unassembled WGS sequence"/>
</dbReference>
<dbReference type="PROSITE" id="PS50975">
    <property type="entry name" value="ATP_GRASP"/>
    <property type="match status" value="1"/>
</dbReference>
<evidence type="ECO:0000256" key="4">
    <source>
        <dbReference type="PROSITE-ProRule" id="PRU00409"/>
    </source>
</evidence>
<dbReference type="Gene3D" id="3.30.1490.20">
    <property type="entry name" value="ATP-grasp fold, A domain"/>
    <property type="match status" value="1"/>
</dbReference>
<organism evidence="6 7">
    <name type="scientific">Bellilinea caldifistulae</name>
    <dbReference type="NCBI Taxonomy" id="360411"/>
    <lineage>
        <taxon>Bacteria</taxon>
        <taxon>Bacillati</taxon>
        <taxon>Chloroflexota</taxon>
        <taxon>Anaerolineae</taxon>
        <taxon>Anaerolineales</taxon>
        <taxon>Anaerolineaceae</taxon>
        <taxon>Bellilinea</taxon>
    </lineage>
</organism>
<accession>A0A0P6X4U4</accession>
<evidence type="ECO:0000313" key="6">
    <source>
        <dbReference type="EMBL" id="KPL76768.1"/>
    </source>
</evidence>
<dbReference type="InterPro" id="IPR011761">
    <property type="entry name" value="ATP-grasp"/>
</dbReference>
<dbReference type="SUPFAM" id="SSF56059">
    <property type="entry name" value="Glutathione synthetase ATP-binding domain-like"/>
    <property type="match status" value="1"/>
</dbReference>
<keyword evidence="1 6" id="KW-0436">Ligase</keyword>
<dbReference type="AlphaFoldDB" id="A0A0P6X4U4"/>
<name>A0A0P6X4U4_9CHLR</name>
<evidence type="ECO:0000256" key="2">
    <source>
        <dbReference type="ARBA" id="ARBA00022741"/>
    </source>
</evidence>
<keyword evidence="3 4" id="KW-0067">ATP-binding</keyword>
<comment type="caution">
    <text evidence="6">The sequence shown here is derived from an EMBL/GenBank/DDBJ whole genome shotgun (WGS) entry which is preliminary data.</text>
</comment>
<evidence type="ECO:0000259" key="5">
    <source>
        <dbReference type="PROSITE" id="PS50975"/>
    </source>
</evidence>
<dbReference type="OrthoDB" id="24041at2"/>
<dbReference type="GO" id="GO:0016874">
    <property type="term" value="F:ligase activity"/>
    <property type="evidence" value="ECO:0007669"/>
    <property type="project" value="UniProtKB-KW"/>
</dbReference>
<sequence>MNFIAFSPHYPPNYLPFWANLRRFGVNVLGLGDAPWDSLRPQVRSTLTEYYHVWNAQDYDQLIRAVGYFTHRYGKIDRLESHNEFWLESDARLRTDFNIRGLRSEHIPAIKRKSEMKKMFAKAGLQPIRGRICHTLQEAHALADELGFPLIAKPDIGVGAFQTYRLQSRRDLEDFFARKPLVEYLLEEQIEGEIVTFDGLTNQTGKIVFSSSMRYGSVMDIVNNQTSFWYLITRQIEPDVEAAGRKIVSMYRLQERFFHFEFFRTPDGSLRPLEVNMRPPGGLTTDMFNFANDIDVFYEYANVVVNNRFDAEITRPYACAYVGRRNAIPYRRSIDEITAAFPQQVVYHGVIDGAFAAAIGDYGFIVRSPYEEEVIEIASYIIEQV</sequence>
<feature type="domain" description="ATP-grasp" evidence="5">
    <location>
        <begin position="117"/>
        <end position="305"/>
    </location>
</feature>
<evidence type="ECO:0000256" key="1">
    <source>
        <dbReference type="ARBA" id="ARBA00022598"/>
    </source>
</evidence>
<dbReference type="GO" id="GO:0005524">
    <property type="term" value="F:ATP binding"/>
    <property type="evidence" value="ECO:0007669"/>
    <property type="project" value="UniProtKB-UniRule"/>
</dbReference>
<evidence type="ECO:0000313" key="7">
    <source>
        <dbReference type="Proteomes" id="UP000050514"/>
    </source>
</evidence>
<dbReference type="InterPro" id="IPR052032">
    <property type="entry name" value="ATP-dep_AA_Ligase"/>
</dbReference>
<dbReference type="STRING" id="360411.AC812_05605"/>
<dbReference type="InterPro" id="IPR013815">
    <property type="entry name" value="ATP_grasp_subdomain_1"/>
</dbReference>
<dbReference type="Gene3D" id="3.30.470.20">
    <property type="entry name" value="ATP-grasp fold, B domain"/>
    <property type="match status" value="1"/>
</dbReference>
<dbReference type="RefSeq" id="WP_061912844.1">
    <property type="nucleotide sequence ID" value="NZ_DF967971.1"/>
</dbReference>
<gene>
    <name evidence="6" type="ORF">AC812_05605</name>
</gene>
<dbReference type="PANTHER" id="PTHR43585">
    <property type="entry name" value="FUMIPYRROLE BIOSYNTHESIS PROTEIN C"/>
    <property type="match status" value="1"/>
</dbReference>
<evidence type="ECO:0000256" key="3">
    <source>
        <dbReference type="ARBA" id="ARBA00022840"/>
    </source>
</evidence>
<dbReference type="PATRIC" id="fig|360411.5.peg.230"/>
<proteinExistence type="predicted"/>
<reference evidence="6 7" key="1">
    <citation type="submission" date="2015-07" db="EMBL/GenBank/DDBJ databases">
        <title>Draft genome of Bellilinea caldifistulae DSM 17877.</title>
        <authorList>
            <person name="Hemp J."/>
            <person name="Ward L.M."/>
            <person name="Pace L.A."/>
            <person name="Fischer W.W."/>
        </authorList>
    </citation>
    <scope>NUCLEOTIDE SEQUENCE [LARGE SCALE GENOMIC DNA]</scope>
    <source>
        <strain evidence="6 7">GOMI-1</strain>
    </source>
</reference>
<keyword evidence="7" id="KW-1185">Reference proteome</keyword>
<dbReference type="PANTHER" id="PTHR43585:SF2">
    <property type="entry name" value="ATP-GRASP ENZYME FSQD"/>
    <property type="match status" value="1"/>
</dbReference>
<dbReference type="EMBL" id="LGHJ01000011">
    <property type="protein sequence ID" value="KPL76768.1"/>
    <property type="molecule type" value="Genomic_DNA"/>
</dbReference>
<dbReference type="Pfam" id="PF13535">
    <property type="entry name" value="ATP-grasp_4"/>
    <property type="match status" value="1"/>
</dbReference>